<keyword evidence="1" id="KW-0732">Signal</keyword>
<feature type="signal peptide" evidence="1">
    <location>
        <begin position="1"/>
        <end position="19"/>
    </location>
</feature>
<evidence type="ECO:0000256" key="1">
    <source>
        <dbReference type="SAM" id="SignalP"/>
    </source>
</evidence>
<protein>
    <submittedName>
        <fullName evidence="3">Carbohydrate binding-domain-containing protein</fullName>
    </submittedName>
</protein>
<evidence type="ECO:0000313" key="3">
    <source>
        <dbReference type="EMBL" id="KAF9065002.1"/>
    </source>
</evidence>
<dbReference type="AlphaFoldDB" id="A0A9P5PKR2"/>
<feature type="domain" description="Endo-1,3(4)-beta-glucanase 1 carbohydrate binding" evidence="2">
    <location>
        <begin position="86"/>
        <end position="133"/>
    </location>
</feature>
<sequence length="200" mass="21397">MAPLISLVLTALAASFVSAQNLDSCGDAMYDPSQYTCFNDSFLCPILNGDIYLQCGDACYSTTLYSCSNTTLEPFPPSVPDTLEDCGDARFSPYQYVCFDGDFLCPYMEGNATLRCGDSCYAPWQYNCTDGQLAPVPPPPPTCIGLDGTNPVCNDIACEFYACCPGLINIADKCRDPCDITPSACTTTTTPSVTPTQSTS</sequence>
<gene>
    <name evidence="3" type="ORF">BDP27DRAFT_1425181</name>
</gene>
<feature type="domain" description="Endo-1,3(4)-beta-glucanase 1 carbohydrate binding" evidence="2">
    <location>
        <begin position="24"/>
        <end position="72"/>
    </location>
</feature>
<dbReference type="GO" id="GO:0030246">
    <property type="term" value="F:carbohydrate binding"/>
    <property type="evidence" value="ECO:0007669"/>
    <property type="project" value="InterPro"/>
</dbReference>
<feature type="chain" id="PRO_5040365018" evidence="1">
    <location>
        <begin position="20"/>
        <end position="200"/>
    </location>
</feature>
<evidence type="ECO:0000259" key="2">
    <source>
        <dbReference type="Pfam" id="PF10645"/>
    </source>
</evidence>
<proteinExistence type="predicted"/>
<reference evidence="3" key="1">
    <citation type="submission" date="2020-11" db="EMBL/GenBank/DDBJ databases">
        <authorList>
            <consortium name="DOE Joint Genome Institute"/>
            <person name="Ahrendt S."/>
            <person name="Riley R."/>
            <person name="Andreopoulos W."/>
            <person name="Labutti K."/>
            <person name="Pangilinan J."/>
            <person name="Ruiz-Duenas F.J."/>
            <person name="Barrasa J.M."/>
            <person name="Sanchez-Garcia M."/>
            <person name="Camarero S."/>
            <person name="Miyauchi S."/>
            <person name="Serrano A."/>
            <person name="Linde D."/>
            <person name="Babiker R."/>
            <person name="Drula E."/>
            <person name="Ayuso-Fernandez I."/>
            <person name="Pacheco R."/>
            <person name="Padilla G."/>
            <person name="Ferreira P."/>
            <person name="Barriuso J."/>
            <person name="Kellner H."/>
            <person name="Castanera R."/>
            <person name="Alfaro M."/>
            <person name="Ramirez L."/>
            <person name="Pisabarro A.G."/>
            <person name="Kuo A."/>
            <person name="Tritt A."/>
            <person name="Lipzen A."/>
            <person name="He G."/>
            <person name="Yan M."/>
            <person name="Ng V."/>
            <person name="Cullen D."/>
            <person name="Martin F."/>
            <person name="Rosso M.-N."/>
            <person name="Henrissat B."/>
            <person name="Hibbett D."/>
            <person name="Martinez A.T."/>
            <person name="Grigoriev I.V."/>
        </authorList>
    </citation>
    <scope>NUCLEOTIDE SEQUENCE</scope>
    <source>
        <strain evidence="3">AH 40177</strain>
    </source>
</reference>
<dbReference type="Proteomes" id="UP000772434">
    <property type="component" value="Unassembled WGS sequence"/>
</dbReference>
<accession>A0A9P5PKR2</accession>
<dbReference type="InterPro" id="IPR018909">
    <property type="entry name" value="Eng1_septum"/>
</dbReference>
<comment type="caution">
    <text evidence="3">The sequence shown here is derived from an EMBL/GenBank/DDBJ whole genome shotgun (WGS) entry which is preliminary data.</text>
</comment>
<organism evidence="3 4">
    <name type="scientific">Rhodocollybia butyracea</name>
    <dbReference type="NCBI Taxonomy" id="206335"/>
    <lineage>
        <taxon>Eukaryota</taxon>
        <taxon>Fungi</taxon>
        <taxon>Dikarya</taxon>
        <taxon>Basidiomycota</taxon>
        <taxon>Agaricomycotina</taxon>
        <taxon>Agaricomycetes</taxon>
        <taxon>Agaricomycetidae</taxon>
        <taxon>Agaricales</taxon>
        <taxon>Marasmiineae</taxon>
        <taxon>Omphalotaceae</taxon>
        <taxon>Rhodocollybia</taxon>
    </lineage>
</organism>
<evidence type="ECO:0000313" key="4">
    <source>
        <dbReference type="Proteomes" id="UP000772434"/>
    </source>
</evidence>
<dbReference type="OrthoDB" id="3000963at2759"/>
<keyword evidence="4" id="KW-1185">Reference proteome</keyword>
<dbReference type="EMBL" id="JADNRY010000110">
    <property type="protein sequence ID" value="KAF9065002.1"/>
    <property type="molecule type" value="Genomic_DNA"/>
</dbReference>
<name>A0A9P5PKR2_9AGAR</name>
<dbReference type="Pfam" id="PF10645">
    <property type="entry name" value="Carb_bind"/>
    <property type="match status" value="2"/>
</dbReference>